<sequence length="202" mass="23294">MRKESENDNRVQLTLAKQQGTLIEVHNLPNDDYFNVGFVVALDPVFCLMISIDWDGKINGLIAIRINSILYTERHSDYLTSVSEKTKVAHDYGYFDIWQVQKFIDDNPEITQGNLLSNLLADSFNNKLPVVIGTDKYKGRDDFTGIITELDTIKLTLHYFNEHDLSSLWEYDVLRAKIDYLRVRGAQMATGQQILQDIFKEL</sequence>
<evidence type="ECO:0000313" key="1">
    <source>
        <dbReference type="EMBL" id="MBB1096454.1"/>
    </source>
</evidence>
<name>A0A7W3UIY6_9LACO</name>
<comment type="caution">
    <text evidence="1">The sequence shown here is derived from an EMBL/GenBank/DDBJ whole genome shotgun (WGS) entry which is preliminary data.</text>
</comment>
<evidence type="ECO:0000313" key="2">
    <source>
        <dbReference type="Proteomes" id="UP000517106"/>
    </source>
</evidence>
<organism evidence="1 2">
    <name type="scientific">Limosilactobacillus rudii</name>
    <dbReference type="NCBI Taxonomy" id="2759755"/>
    <lineage>
        <taxon>Bacteria</taxon>
        <taxon>Bacillati</taxon>
        <taxon>Bacillota</taxon>
        <taxon>Bacilli</taxon>
        <taxon>Lactobacillales</taxon>
        <taxon>Lactobacillaceae</taxon>
        <taxon>Limosilactobacillus</taxon>
    </lineage>
</organism>
<dbReference type="EMBL" id="JACIVA010000013">
    <property type="protein sequence ID" value="MBB1096454.1"/>
    <property type="molecule type" value="Genomic_DNA"/>
</dbReference>
<reference evidence="1 2" key="1">
    <citation type="submission" date="2020-07" db="EMBL/GenBank/DDBJ databases">
        <title>Description of Limosilactobacillus balticus sp. nov., Limosilactobacillus agrestis sp. nov., Limosilactobacillus albertensis sp. nov., Limosilactobacillus rudii sp. nov., Limosilactobacillus fastidiosus sp. nov., five novel Limosilactobacillus species isolated from the vertebrate gastrointestinal tract, and proposal of 6 subspecies of Limosilactobacillus reuteri adapted to the gastrointestinal tract of specific vertebrate hosts.</title>
        <authorList>
            <person name="Li F."/>
            <person name="Cheng C."/>
            <person name="Zheng J."/>
            <person name="Quevedo R.M."/>
            <person name="Li J."/>
            <person name="Roos S."/>
            <person name="Gaenzle M.G."/>
            <person name="Walter J."/>
        </authorList>
    </citation>
    <scope>NUCLEOTIDE SEQUENCE [LARGE SCALE GENOMIC DNA]</scope>
    <source>
        <strain evidence="1 2">STM2_1</strain>
    </source>
</reference>
<dbReference type="RefSeq" id="WP_182595073.1">
    <property type="nucleotide sequence ID" value="NZ_JACIVA010000013.1"/>
</dbReference>
<dbReference type="AlphaFoldDB" id="A0A7W3UIY6"/>
<keyword evidence="2" id="KW-1185">Reference proteome</keyword>
<proteinExistence type="predicted"/>
<protein>
    <submittedName>
        <fullName evidence="1">Uncharacterized protein</fullName>
    </submittedName>
</protein>
<gene>
    <name evidence="1" type="ORF">H5S09_00470</name>
</gene>
<accession>A0A7W3UIY6</accession>
<dbReference type="Proteomes" id="UP000517106">
    <property type="component" value="Unassembled WGS sequence"/>
</dbReference>